<dbReference type="SUPFAM" id="SSF56925">
    <property type="entry name" value="OMPA-like"/>
    <property type="match status" value="1"/>
</dbReference>
<feature type="signal peptide" evidence="2">
    <location>
        <begin position="1"/>
        <end position="21"/>
    </location>
</feature>
<comment type="caution">
    <text evidence="4">The sequence shown here is derived from an EMBL/GenBank/DDBJ whole genome shotgun (WGS) entry which is preliminary data.</text>
</comment>
<dbReference type="Proteomes" id="UP000326789">
    <property type="component" value="Unassembled WGS sequence"/>
</dbReference>
<dbReference type="Gene3D" id="2.40.160.20">
    <property type="match status" value="1"/>
</dbReference>
<proteinExistence type="predicted"/>
<dbReference type="EMBL" id="VWSE01000005">
    <property type="protein sequence ID" value="KAB0288767.1"/>
    <property type="molecule type" value="Genomic_DNA"/>
</dbReference>
<feature type="domain" description="Outer membrane protein beta-barrel" evidence="3">
    <location>
        <begin position="8"/>
        <end position="201"/>
    </location>
</feature>
<evidence type="ECO:0000259" key="3">
    <source>
        <dbReference type="Pfam" id="PF13505"/>
    </source>
</evidence>
<dbReference type="AlphaFoldDB" id="A0A5N3R2Q0"/>
<evidence type="ECO:0000256" key="2">
    <source>
        <dbReference type="SAM" id="SignalP"/>
    </source>
</evidence>
<dbReference type="Pfam" id="PF13505">
    <property type="entry name" value="OMP_b-brl"/>
    <property type="match status" value="1"/>
</dbReference>
<evidence type="ECO:0000256" key="1">
    <source>
        <dbReference type="ARBA" id="ARBA00022729"/>
    </source>
</evidence>
<feature type="chain" id="PRO_5024303888" evidence="2">
    <location>
        <begin position="22"/>
        <end position="201"/>
    </location>
</feature>
<reference evidence="4 5" key="1">
    <citation type="submission" date="2019-09" db="EMBL/GenBank/DDBJ databases">
        <title>Whole genome sequence of Vibrio fortis.</title>
        <authorList>
            <person name="Das S.K."/>
        </authorList>
    </citation>
    <scope>NUCLEOTIDE SEQUENCE [LARGE SCALE GENOMIC DNA]</scope>
    <source>
        <strain evidence="4 5">AN60</strain>
    </source>
</reference>
<organism evidence="4 5">
    <name type="scientific">Vibrio fortis</name>
    <dbReference type="NCBI Taxonomy" id="212667"/>
    <lineage>
        <taxon>Bacteria</taxon>
        <taxon>Pseudomonadati</taxon>
        <taxon>Pseudomonadota</taxon>
        <taxon>Gammaproteobacteria</taxon>
        <taxon>Vibrionales</taxon>
        <taxon>Vibrionaceae</taxon>
        <taxon>Vibrio</taxon>
    </lineage>
</organism>
<sequence>MNKKLVLGAVLMSGLSFNSMAAMDRGWYVGGGFGTTEMTSESDSGTSQDPSFDEKGYTLRAMTGFKFNRIASIEIQYANYGEIKDKNTGNDMTIEPTAISIAGNIGYTFDNGIRPFGIIGLTHIDLGIDQPGFDDKGDAVRIGFGLEYVNPRMNGMSFRLGYEADMFDVVVTERDNRTLITTQTTNSVTLGSAYAGVSYHF</sequence>
<name>A0A5N3R2Q0_9VIBR</name>
<accession>A0A5N3R2Q0</accession>
<keyword evidence="1 2" id="KW-0732">Signal</keyword>
<gene>
    <name evidence="4" type="ORF">F2P58_10475</name>
</gene>
<dbReference type="RefSeq" id="WP_150869756.1">
    <property type="nucleotide sequence ID" value="NZ_VWSE01000005.1"/>
</dbReference>
<protein>
    <submittedName>
        <fullName evidence="4">Porin family protein</fullName>
    </submittedName>
</protein>
<evidence type="ECO:0000313" key="5">
    <source>
        <dbReference type="Proteomes" id="UP000326789"/>
    </source>
</evidence>
<dbReference type="InterPro" id="IPR011250">
    <property type="entry name" value="OMP/PagP_B-barrel"/>
</dbReference>
<evidence type="ECO:0000313" key="4">
    <source>
        <dbReference type="EMBL" id="KAB0288767.1"/>
    </source>
</evidence>
<dbReference type="InterPro" id="IPR027385">
    <property type="entry name" value="Beta-barrel_OMP"/>
</dbReference>